<gene>
    <name evidence="1" type="ORF">MARGE09_P4012</name>
</gene>
<dbReference type="EMBL" id="AP023086">
    <property type="protein sequence ID" value="BCD99810.1"/>
    <property type="molecule type" value="Genomic_DNA"/>
</dbReference>
<name>A0AAN2BM81_9GAMM</name>
<dbReference type="InterPro" id="IPR006311">
    <property type="entry name" value="TAT_signal"/>
</dbReference>
<dbReference type="KEGG" id="marq:MARGE09_P4012"/>
<dbReference type="PROSITE" id="PS51318">
    <property type="entry name" value="TAT"/>
    <property type="match status" value="1"/>
</dbReference>
<sequence length="504" mass="54709">MNNFNKMNRRALIKHTAAMTGAASISTAMIERALAADSNIKRVIFWYVPEGCAQQAFWPANTGNLNINMDASVNGKNTKSNNGSIRNYIDASQAGFCLQPLKAHQGDISLYSGFKNQGVSGITEPHKTVVASALTGSKPNEGSIDQILGKRMQGSSPIASIYSAMWGHHVHNKGANDDYMSPVRTIGGGTTGSSNWNPMDTYKVVFGNNGIPAPSGGDGVVPYGNEHAQLDMLKAMEARLEQVKCVGGLAARDKYETLLASYKQLETQTAALLQKAEEEAKNNGPDVRFDIPNGWNNTAGSRTDLSKYWNKAANFERLVDISINTTVAAMALDRTRVSMMQFSGSGTDIGPVAKDHYRVFDRTDGSGKGIPGLEPGAVNDHFLGHDPNQVRRRNQARVYRWYYGKLAQLIDKLKATPDGSGSLFDSTLVVTCSEFSMYNHRSHDMPYIVAGGLGGTVNTGQYLDCRQNGNFRDAADFFLGISRALGVNLDHFGNSRNPFTGLLT</sequence>
<protein>
    <submittedName>
        <fullName evidence="1">Uncharacterized protein</fullName>
    </submittedName>
</protein>
<dbReference type="RefSeq" id="WP_236985109.1">
    <property type="nucleotide sequence ID" value="NZ_AP023086.1"/>
</dbReference>
<dbReference type="Proteomes" id="UP001320119">
    <property type="component" value="Chromosome"/>
</dbReference>
<dbReference type="AlphaFoldDB" id="A0AAN2BM81"/>
<keyword evidence="2" id="KW-1185">Reference proteome</keyword>
<organism evidence="1 2">
    <name type="scientific">Marinagarivorans cellulosilyticus</name>
    <dbReference type="NCBI Taxonomy" id="2721545"/>
    <lineage>
        <taxon>Bacteria</taxon>
        <taxon>Pseudomonadati</taxon>
        <taxon>Pseudomonadota</taxon>
        <taxon>Gammaproteobacteria</taxon>
        <taxon>Cellvibrionales</taxon>
        <taxon>Cellvibrionaceae</taxon>
        <taxon>Marinagarivorans</taxon>
    </lineage>
</organism>
<dbReference type="InterPro" id="IPR011447">
    <property type="entry name" value="DUF1552"/>
</dbReference>
<evidence type="ECO:0000313" key="1">
    <source>
        <dbReference type="EMBL" id="BCD99810.1"/>
    </source>
</evidence>
<proteinExistence type="predicted"/>
<accession>A0AAN2BM81</accession>
<reference evidence="1 2" key="1">
    <citation type="journal article" date="2022" name="IScience">
        <title>An ultrasensitive nanofiber-based assay for enzymatic hydrolysis and deep-sea microbial degradation of cellulose.</title>
        <authorList>
            <person name="Tsudome M."/>
            <person name="Tachioka M."/>
            <person name="Miyazaki M."/>
            <person name="Uchimura K."/>
            <person name="Tsuda M."/>
            <person name="Takaki Y."/>
            <person name="Deguchi S."/>
        </authorList>
    </citation>
    <scope>NUCLEOTIDE SEQUENCE [LARGE SCALE GENOMIC DNA]</scope>
    <source>
        <strain evidence="1 2">GE09</strain>
    </source>
</reference>
<evidence type="ECO:0000313" key="2">
    <source>
        <dbReference type="Proteomes" id="UP001320119"/>
    </source>
</evidence>
<dbReference type="Pfam" id="PF07586">
    <property type="entry name" value="HXXSHH"/>
    <property type="match status" value="1"/>
</dbReference>